<evidence type="ECO:0000256" key="4">
    <source>
        <dbReference type="ARBA" id="ARBA00022968"/>
    </source>
</evidence>
<dbReference type="InterPro" id="IPR029962">
    <property type="entry name" value="TBL"/>
</dbReference>
<dbReference type="InterPro" id="IPR025846">
    <property type="entry name" value="TBL_N"/>
</dbReference>
<proteinExistence type="inferred from homology"/>
<comment type="similarity">
    <text evidence="2">Belongs to the PC-esterase family. TBL subfamily.</text>
</comment>
<dbReference type="PANTHER" id="PTHR32285:SF48">
    <property type="entry name" value="PROTEIN TRICHOME BIREFRINGENCE-LIKE 19"/>
    <property type="match status" value="1"/>
</dbReference>
<evidence type="ECO:0000256" key="2">
    <source>
        <dbReference type="ARBA" id="ARBA00007727"/>
    </source>
</evidence>
<evidence type="ECO:0000313" key="12">
    <source>
        <dbReference type="Proteomes" id="UP001633002"/>
    </source>
</evidence>
<reference evidence="11 12" key="1">
    <citation type="submission" date="2024-09" db="EMBL/GenBank/DDBJ databases">
        <title>Chromosome-scale assembly of Riccia sorocarpa.</title>
        <authorList>
            <person name="Paukszto L."/>
        </authorList>
    </citation>
    <scope>NUCLEOTIDE SEQUENCE [LARGE SCALE GENOMIC DNA]</scope>
    <source>
        <strain evidence="11">LP-2024</strain>
        <tissue evidence="11">Aerial parts of the thallus</tissue>
    </source>
</reference>
<keyword evidence="6 8" id="KW-0472">Membrane</keyword>
<evidence type="ECO:0000256" key="1">
    <source>
        <dbReference type="ARBA" id="ARBA00004167"/>
    </source>
</evidence>
<evidence type="ECO:0000256" key="8">
    <source>
        <dbReference type="SAM" id="Phobius"/>
    </source>
</evidence>
<evidence type="ECO:0000256" key="3">
    <source>
        <dbReference type="ARBA" id="ARBA00022692"/>
    </source>
</evidence>
<dbReference type="Pfam" id="PF14416">
    <property type="entry name" value="PMR5N"/>
    <property type="match status" value="1"/>
</dbReference>
<feature type="region of interest" description="Disordered" evidence="7">
    <location>
        <begin position="70"/>
        <end position="158"/>
    </location>
</feature>
<comment type="caution">
    <text evidence="11">The sequence shown here is derived from an EMBL/GenBank/DDBJ whole genome shotgun (WGS) entry which is preliminary data.</text>
</comment>
<evidence type="ECO:0000256" key="6">
    <source>
        <dbReference type="ARBA" id="ARBA00023136"/>
    </source>
</evidence>
<evidence type="ECO:0000313" key="11">
    <source>
        <dbReference type="EMBL" id="KAL3676035.1"/>
    </source>
</evidence>
<keyword evidence="5 8" id="KW-1133">Transmembrane helix</keyword>
<dbReference type="Proteomes" id="UP001633002">
    <property type="component" value="Unassembled WGS sequence"/>
</dbReference>
<evidence type="ECO:0000259" key="9">
    <source>
        <dbReference type="Pfam" id="PF13839"/>
    </source>
</evidence>
<keyword evidence="3 8" id="KW-0812">Transmembrane</keyword>
<dbReference type="AlphaFoldDB" id="A0ABD3GA61"/>
<feature type="domain" description="Trichome birefringence-like C-terminal" evidence="9">
    <location>
        <begin position="242"/>
        <end position="533"/>
    </location>
</feature>
<evidence type="ECO:0000256" key="7">
    <source>
        <dbReference type="SAM" id="MobiDB-lite"/>
    </source>
</evidence>
<accession>A0ABD3GA61</accession>
<sequence>MSTYCDHESPKKVAASGQRWAEKQRRAHMKRTACLWILATALPFLMLKLIFSCASPFYFPSSLSETREADLSKERELPAANSHASGSSSALDIRGSGQSRSASPKKLITPSRDEPTAAPEAVNPRHILTPGETSGDEEDQLDSPQDNEKKEAEKWKAPPYKKRLAHKEAVEQVTSRRTASPLVPADSKECDLYDGDWVEDPEGPLYTNETCFYKHAQQDCMTNGRPDTGYLYWKWKPRHCELPRFDAKAFLDMFRGKTIAFVGDSLSRNQMQSLLCMLSQFEIPNEIFKSPDDRSVRWLFRTHRVTLATVWSPYLLKETAEELKGIGEGESKLFMDTLDEGWTSVMNGFDVMVLSIGQWYLKPSIFIENDQIIGCHYCPERKLTEIGFLYSYRKGVRHTLDKVTNDYRGLAILTSLSLDHFENGSWSSGGSCRRELPFKKGEKVLEGLNYEMYKIVVEEYQDFVRRRKRNRKKFQLDLLDVTLLSLLRGDGHPGPFRSYHPFDGKLADTHVQNDCLHWCLPGPIDTWNQVLLHTVQSHL</sequence>
<dbReference type="GO" id="GO:0016020">
    <property type="term" value="C:membrane"/>
    <property type="evidence" value="ECO:0007669"/>
    <property type="project" value="UniProtKB-SubCell"/>
</dbReference>
<dbReference type="InterPro" id="IPR026057">
    <property type="entry name" value="TBL_C"/>
</dbReference>
<feature type="transmembrane region" description="Helical" evidence="8">
    <location>
        <begin position="33"/>
        <end position="59"/>
    </location>
</feature>
<feature type="domain" description="Trichome birefringence-like N-terminal" evidence="10">
    <location>
        <begin position="188"/>
        <end position="241"/>
    </location>
</feature>
<dbReference type="EMBL" id="JBJQOH010000008">
    <property type="protein sequence ID" value="KAL3676035.1"/>
    <property type="molecule type" value="Genomic_DNA"/>
</dbReference>
<keyword evidence="12" id="KW-1185">Reference proteome</keyword>
<evidence type="ECO:0000256" key="5">
    <source>
        <dbReference type="ARBA" id="ARBA00022989"/>
    </source>
</evidence>
<feature type="compositionally biased region" description="Low complexity" evidence="7">
    <location>
        <begin position="79"/>
        <end position="90"/>
    </location>
</feature>
<dbReference type="PANTHER" id="PTHR32285">
    <property type="entry name" value="PROTEIN TRICHOME BIREFRINGENCE-LIKE 9-RELATED"/>
    <property type="match status" value="1"/>
</dbReference>
<comment type="subcellular location">
    <subcellularLocation>
        <location evidence="1">Membrane</location>
        <topology evidence="1">Single-pass membrane protein</topology>
    </subcellularLocation>
</comment>
<gene>
    <name evidence="11" type="ORF">R1sor_025983</name>
</gene>
<dbReference type="Pfam" id="PF13839">
    <property type="entry name" value="PC-Esterase"/>
    <property type="match status" value="1"/>
</dbReference>
<keyword evidence="4" id="KW-0735">Signal-anchor</keyword>
<evidence type="ECO:0000259" key="10">
    <source>
        <dbReference type="Pfam" id="PF14416"/>
    </source>
</evidence>
<feature type="compositionally biased region" description="Basic and acidic residues" evidence="7">
    <location>
        <begin position="146"/>
        <end position="156"/>
    </location>
</feature>
<organism evidence="11 12">
    <name type="scientific">Riccia sorocarpa</name>
    <dbReference type="NCBI Taxonomy" id="122646"/>
    <lineage>
        <taxon>Eukaryota</taxon>
        <taxon>Viridiplantae</taxon>
        <taxon>Streptophyta</taxon>
        <taxon>Embryophyta</taxon>
        <taxon>Marchantiophyta</taxon>
        <taxon>Marchantiopsida</taxon>
        <taxon>Marchantiidae</taxon>
        <taxon>Marchantiales</taxon>
        <taxon>Ricciaceae</taxon>
        <taxon>Riccia</taxon>
    </lineage>
</organism>
<evidence type="ECO:0008006" key="13">
    <source>
        <dbReference type="Google" id="ProtNLM"/>
    </source>
</evidence>
<protein>
    <recommendedName>
        <fullName evidence="13">Trichome birefringence-like N-terminal domain-containing protein</fullName>
    </recommendedName>
</protein>
<name>A0ABD3GA61_9MARC</name>